<keyword evidence="6" id="KW-0645">Protease</keyword>
<keyword evidence="2 5" id="KW-0812">Transmembrane</keyword>
<evidence type="ECO:0000313" key="7">
    <source>
        <dbReference type="Proteomes" id="UP000549113"/>
    </source>
</evidence>
<dbReference type="InterPro" id="IPR009003">
    <property type="entry name" value="Peptidase_S1_PA"/>
</dbReference>
<dbReference type="GO" id="GO:0006508">
    <property type="term" value="P:proteolysis"/>
    <property type="evidence" value="ECO:0007669"/>
    <property type="project" value="UniProtKB-KW"/>
</dbReference>
<feature type="transmembrane region" description="Helical" evidence="5">
    <location>
        <begin position="60"/>
        <end position="87"/>
    </location>
</feature>
<gene>
    <name evidence="6" type="ORF">BKA10_000537</name>
</gene>
<comment type="caution">
    <text evidence="6">The sequence shown here is derived from an EMBL/GenBank/DDBJ whole genome shotgun (WGS) entry which is preliminary data.</text>
</comment>
<dbReference type="SUPFAM" id="SSF50494">
    <property type="entry name" value="Trypsin-like serine proteases"/>
    <property type="match status" value="1"/>
</dbReference>
<feature type="transmembrane region" description="Helical" evidence="5">
    <location>
        <begin position="31"/>
        <end position="54"/>
    </location>
</feature>
<comment type="subcellular location">
    <subcellularLocation>
        <location evidence="1">Membrane</location>
        <topology evidence="1">Multi-pass membrane protein</topology>
    </subcellularLocation>
</comment>
<keyword evidence="7" id="KW-1185">Reference proteome</keyword>
<evidence type="ECO:0000256" key="5">
    <source>
        <dbReference type="SAM" id="Phobius"/>
    </source>
</evidence>
<dbReference type="EMBL" id="JACIFH010000001">
    <property type="protein sequence ID" value="MBB4138743.1"/>
    <property type="molecule type" value="Genomic_DNA"/>
</dbReference>
<dbReference type="InterPro" id="IPR043504">
    <property type="entry name" value="Peptidase_S1_PA_chymotrypsin"/>
</dbReference>
<feature type="transmembrane region" description="Helical" evidence="5">
    <location>
        <begin position="99"/>
        <end position="120"/>
    </location>
</feature>
<dbReference type="Pfam" id="PF13365">
    <property type="entry name" value="Trypsin_2"/>
    <property type="match status" value="1"/>
</dbReference>
<dbReference type="InterPro" id="IPR047680">
    <property type="entry name" value="MarP-like"/>
</dbReference>
<accession>A0AA40SM41</accession>
<name>A0AA40SM41_9MICO</name>
<reference evidence="6 7" key="1">
    <citation type="submission" date="2020-08" db="EMBL/GenBank/DDBJ databases">
        <title>Sequencing the genomes of 1000 actinobacteria strains.</title>
        <authorList>
            <person name="Klenk H.-P."/>
        </authorList>
    </citation>
    <scope>NUCLEOTIDE SEQUENCE [LARGE SCALE GENOMIC DNA]</scope>
    <source>
        <strain evidence="6 7">DSM 19600</strain>
    </source>
</reference>
<evidence type="ECO:0000256" key="1">
    <source>
        <dbReference type="ARBA" id="ARBA00004141"/>
    </source>
</evidence>
<dbReference type="Proteomes" id="UP000549113">
    <property type="component" value="Unassembled WGS sequence"/>
</dbReference>
<evidence type="ECO:0000313" key="6">
    <source>
        <dbReference type="EMBL" id="MBB4138743.1"/>
    </source>
</evidence>
<proteinExistence type="predicted"/>
<feature type="transmembrane region" description="Helical" evidence="5">
    <location>
        <begin position="6"/>
        <end position="24"/>
    </location>
</feature>
<keyword evidence="3 5" id="KW-1133">Transmembrane helix</keyword>
<evidence type="ECO:0000256" key="3">
    <source>
        <dbReference type="ARBA" id="ARBA00022989"/>
    </source>
</evidence>
<evidence type="ECO:0000256" key="4">
    <source>
        <dbReference type="ARBA" id="ARBA00023136"/>
    </source>
</evidence>
<dbReference type="GO" id="GO:0004252">
    <property type="term" value="F:serine-type endopeptidase activity"/>
    <property type="evidence" value="ECO:0007669"/>
    <property type="project" value="InterPro"/>
</dbReference>
<sequence>MIVVDVLVVVVLVAALITGIRRGLFASLGTLIGLVAGGVAAFWLTPLVSAWVPAPEWRGLAVIGATVGLLVLGATIGAAIGGLVRAGADKLKLRGVERFLGGVAGVVVAALTLALVAPAITAVGMPVVSAAVASSRVLQTIDAITPAPIDTALAEVRAAVLDDGLPQLGALLGPGTVELSPPVSLDDPELSEAAASVARVSGTAYACGRSVTGSGFVAATDRIITNAHVVAGVDRPVIELPGMGAREGRVVYFDPIDDVAVIAVDDLGVAALPLDTDDIVGTTAVVLGYPHGGPFTMTPAGVLSTGTVPVPDIYDETWNPRDIASLQAQVRPGNSGGPLLTGDGEVAGMVFARAENDPDLGYAMTTAALTTVVQRAPALTGAVLPGRCVA</sequence>
<dbReference type="RefSeq" id="WP_183498482.1">
    <property type="nucleotide sequence ID" value="NZ_BAABCO010000003.1"/>
</dbReference>
<dbReference type="Pfam" id="PF02674">
    <property type="entry name" value="Colicin_V"/>
    <property type="match status" value="1"/>
</dbReference>
<dbReference type="PANTHER" id="PTHR43019:SF23">
    <property type="entry name" value="PROTEASE DO-LIKE 5, CHLOROPLASTIC"/>
    <property type="match status" value="1"/>
</dbReference>
<dbReference type="NCBIfam" id="NF033740">
    <property type="entry name" value="MarP_fam_protase"/>
    <property type="match status" value="1"/>
</dbReference>
<keyword evidence="6" id="KW-0378">Hydrolase</keyword>
<dbReference type="Gene3D" id="2.40.10.10">
    <property type="entry name" value="Trypsin-like serine proteases"/>
    <property type="match status" value="2"/>
</dbReference>
<dbReference type="InterPro" id="IPR001940">
    <property type="entry name" value="Peptidase_S1C"/>
</dbReference>
<dbReference type="PANTHER" id="PTHR43019">
    <property type="entry name" value="SERINE ENDOPROTEASE DEGS"/>
    <property type="match status" value="1"/>
</dbReference>
<dbReference type="InterPro" id="IPR003825">
    <property type="entry name" value="Colicin-V_CvpA"/>
</dbReference>
<organism evidence="6 7">
    <name type="scientific">Microbacterium invictum</name>
    <dbReference type="NCBI Taxonomy" id="515415"/>
    <lineage>
        <taxon>Bacteria</taxon>
        <taxon>Bacillati</taxon>
        <taxon>Actinomycetota</taxon>
        <taxon>Actinomycetes</taxon>
        <taxon>Micrococcales</taxon>
        <taxon>Microbacteriaceae</taxon>
        <taxon>Microbacterium</taxon>
    </lineage>
</organism>
<dbReference type="GO" id="GO:0009403">
    <property type="term" value="P:toxin biosynthetic process"/>
    <property type="evidence" value="ECO:0007669"/>
    <property type="project" value="InterPro"/>
</dbReference>
<keyword evidence="4 5" id="KW-0472">Membrane</keyword>
<dbReference type="GO" id="GO:0016020">
    <property type="term" value="C:membrane"/>
    <property type="evidence" value="ECO:0007669"/>
    <property type="project" value="UniProtKB-SubCell"/>
</dbReference>
<protein>
    <submittedName>
        <fullName evidence="6">S1-C subfamily serine protease</fullName>
    </submittedName>
</protein>
<evidence type="ECO:0000256" key="2">
    <source>
        <dbReference type="ARBA" id="ARBA00022692"/>
    </source>
</evidence>
<dbReference type="AlphaFoldDB" id="A0AA40SM41"/>
<dbReference type="PRINTS" id="PR00834">
    <property type="entry name" value="PROTEASES2C"/>
</dbReference>